<evidence type="ECO:0000256" key="11">
    <source>
        <dbReference type="PIRSR" id="PIRSR038994-2"/>
    </source>
</evidence>
<dbReference type="Pfam" id="PF01979">
    <property type="entry name" value="Amidohydro_1"/>
    <property type="match status" value="1"/>
</dbReference>
<sequence>MSELIIYNGKIYTEDVTVDKGYVHIKDGRIVSVGEVDNVESIVNDTTNKIQVIDVQGHHVLPGFIDIHIHGGYGQDAMDGSFNGLKYLSENLLSEGTTSYLATTMTQSTDKIDQALLNIAKYEAQQDINNAAEIVGIHLEGPFISENKVGAQHPQFVVRPYIDKIKHFQNTANGLIKIMTFAPEVDGAKEALETYKEEIIFSIGHTVATYEEAVEAVEHGAKHVTHLYNAATGFKHREPGVFGAAWLNDALHTEMIVDGTHSHPASVAIAYRLKGNERFYLITDAMRAKGMPEGEYDLGGQKVFVQSQQARLESGALAGSILKMNHGLRNLISFTGDTLENLWRVTSLNQAIALGIDDRKGSIKVEKDADIVIVDDEINVQYTIKQGKVHSYS</sequence>
<dbReference type="PANTHER" id="PTHR11113:SF14">
    <property type="entry name" value="N-ACETYLGLUCOSAMINE-6-PHOSPHATE DEACETYLASE"/>
    <property type="match status" value="1"/>
</dbReference>
<dbReference type="InterPro" id="IPR003764">
    <property type="entry name" value="GlcNAc_6-P_deAcase"/>
</dbReference>
<evidence type="ECO:0000256" key="5">
    <source>
        <dbReference type="ARBA" id="ARBA00022801"/>
    </source>
</evidence>
<evidence type="ECO:0000313" key="15">
    <source>
        <dbReference type="Proteomes" id="UP000044616"/>
    </source>
</evidence>
<evidence type="ECO:0000259" key="13">
    <source>
        <dbReference type="Pfam" id="PF01979"/>
    </source>
</evidence>
<feature type="binding site" evidence="12">
    <location>
        <position position="226"/>
    </location>
    <ligand>
        <name>Zn(2+)</name>
        <dbReference type="ChEBI" id="CHEBI:29105"/>
    </ligand>
</feature>
<reference evidence="14 15" key="1">
    <citation type="submission" date="2014-05" db="EMBL/GenBank/DDBJ databases">
        <authorList>
            <person name="Aslett A.Martin."/>
            <person name="De Silva Nishadi"/>
        </authorList>
    </citation>
    <scope>NUCLEOTIDE SEQUENCE [LARGE SCALE GENOMIC DNA]</scope>
</reference>
<feature type="binding site" evidence="11">
    <location>
        <position position="237"/>
    </location>
    <ligand>
        <name>substrate</name>
    </ligand>
</feature>
<dbReference type="SUPFAM" id="SSF51556">
    <property type="entry name" value="Metallo-dependent hydrolases"/>
    <property type="match status" value="1"/>
</dbReference>
<name>A0A077UME7_9STAP</name>
<dbReference type="GO" id="GO:0008448">
    <property type="term" value="F:N-acetylglucosamine-6-phosphate deacetylase activity"/>
    <property type="evidence" value="ECO:0007669"/>
    <property type="project" value="UniProtKB-EC"/>
</dbReference>
<dbReference type="EC" id="3.5.1.25" evidence="2"/>
<keyword evidence="5 9" id="KW-0378">Hydrolase</keyword>
<dbReference type="EMBL" id="CCEH01000012">
    <property type="protein sequence ID" value="CDR28403.1"/>
    <property type="molecule type" value="Genomic_DNA"/>
</dbReference>
<dbReference type="FunFam" id="3.20.20.140:FF:000004">
    <property type="entry name" value="N-acetylglucosamine-6-phosphate deacetylase"/>
    <property type="match status" value="1"/>
</dbReference>
<feature type="domain" description="Amidohydrolase-related" evidence="13">
    <location>
        <begin position="60"/>
        <end position="389"/>
    </location>
</feature>
<dbReference type="InterPro" id="IPR032466">
    <property type="entry name" value="Metal_Hydrolase"/>
</dbReference>
<dbReference type="GO" id="GO:0046872">
    <property type="term" value="F:metal ion binding"/>
    <property type="evidence" value="ECO:0007669"/>
    <property type="project" value="UniProtKB-KW"/>
</dbReference>
<feature type="binding site" evidence="11">
    <location>
        <begin position="229"/>
        <end position="230"/>
    </location>
    <ligand>
        <name>substrate</name>
    </ligand>
</feature>
<evidence type="ECO:0000256" key="6">
    <source>
        <dbReference type="ARBA" id="ARBA00023277"/>
    </source>
</evidence>
<dbReference type="Proteomes" id="UP000044616">
    <property type="component" value="Unassembled WGS sequence"/>
</dbReference>
<feature type="binding site" evidence="11">
    <location>
        <position position="261"/>
    </location>
    <ligand>
        <name>substrate</name>
    </ligand>
</feature>
<dbReference type="NCBIfam" id="TIGR00221">
    <property type="entry name" value="nagA"/>
    <property type="match status" value="1"/>
</dbReference>
<dbReference type="GO" id="GO:0006046">
    <property type="term" value="P:N-acetylglucosamine catabolic process"/>
    <property type="evidence" value="ECO:0007669"/>
    <property type="project" value="TreeGrafter"/>
</dbReference>
<dbReference type="InterPro" id="IPR006680">
    <property type="entry name" value="Amidohydro-rel"/>
</dbReference>
<dbReference type="Gene3D" id="3.20.20.140">
    <property type="entry name" value="Metal-dependent hydrolases"/>
    <property type="match status" value="1"/>
</dbReference>
<protein>
    <recommendedName>
        <fullName evidence="3">N-acetylglucosamine-6-phosphate deacetylase</fullName>
        <ecNumber evidence="2">3.5.1.25</ecNumber>
    </recommendedName>
</protein>
<evidence type="ECO:0000256" key="7">
    <source>
        <dbReference type="ARBA" id="ARBA00047647"/>
    </source>
</evidence>
<organism evidence="14 15">
    <name type="scientific">Staphylococcus schweitzeri</name>
    <dbReference type="NCBI Taxonomy" id="1654388"/>
    <lineage>
        <taxon>Bacteria</taxon>
        <taxon>Bacillati</taxon>
        <taxon>Bacillota</taxon>
        <taxon>Bacilli</taxon>
        <taxon>Bacillales</taxon>
        <taxon>Staphylococcaceae</taxon>
        <taxon>Staphylococcus</taxon>
    </lineage>
</organism>
<dbReference type="CDD" id="cd00854">
    <property type="entry name" value="NagA"/>
    <property type="match status" value="1"/>
</dbReference>
<evidence type="ECO:0000256" key="9">
    <source>
        <dbReference type="PIRNR" id="PIRNR038994"/>
    </source>
</evidence>
<dbReference type="SUPFAM" id="SSF51338">
    <property type="entry name" value="Composite domain of metallo-dependent hydrolases"/>
    <property type="match status" value="1"/>
</dbReference>
<evidence type="ECO:0000256" key="8">
    <source>
        <dbReference type="ARBA" id="ARBA00060590"/>
    </source>
</evidence>
<keyword evidence="6 9" id="KW-0119">Carbohydrate metabolism</keyword>
<feature type="binding site" evidence="12">
    <location>
        <position position="140"/>
    </location>
    <ligand>
        <name>Zn(2+)</name>
        <dbReference type="ChEBI" id="CHEBI:29105"/>
    </ligand>
</feature>
<dbReference type="AlphaFoldDB" id="A0A077UME7"/>
<dbReference type="PANTHER" id="PTHR11113">
    <property type="entry name" value="N-ACETYLGLUCOSAMINE-6-PHOSPHATE DEACETYLASE"/>
    <property type="match status" value="1"/>
</dbReference>
<feature type="active site" description="Proton donor/acceptor" evidence="10">
    <location>
        <position position="284"/>
    </location>
</feature>
<proteinExistence type="inferred from homology"/>
<dbReference type="PIRSF" id="PIRSF038994">
    <property type="entry name" value="NagA"/>
    <property type="match status" value="1"/>
</dbReference>
<feature type="binding site" evidence="11">
    <location>
        <begin position="317"/>
        <end position="319"/>
    </location>
    <ligand>
        <name>substrate</name>
    </ligand>
</feature>
<evidence type="ECO:0000256" key="12">
    <source>
        <dbReference type="PIRSR" id="PIRSR038994-3"/>
    </source>
</evidence>
<comment type="similarity">
    <text evidence="1 9">Belongs to the metallo-dependent hydrolases superfamily. NagA family.</text>
</comment>
<dbReference type="RefSeq" id="WP_047530918.1">
    <property type="nucleotide sequence ID" value="NZ_CCEH01000012.1"/>
</dbReference>
<evidence type="ECO:0000256" key="10">
    <source>
        <dbReference type="PIRSR" id="PIRSR038994-1"/>
    </source>
</evidence>
<dbReference type="Gene3D" id="2.30.40.10">
    <property type="entry name" value="Urease, subunit C, domain 1"/>
    <property type="match status" value="1"/>
</dbReference>
<evidence type="ECO:0000256" key="4">
    <source>
        <dbReference type="ARBA" id="ARBA00022723"/>
    </source>
</evidence>
<comment type="catalytic activity">
    <reaction evidence="7">
        <text>N-acetyl-D-glucosamine 6-phosphate + H2O = D-glucosamine 6-phosphate + acetate</text>
        <dbReference type="Rhea" id="RHEA:22936"/>
        <dbReference type="ChEBI" id="CHEBI:15377"/>
        <dbReference type="ChEBI" id="CHEBI:30089"/>
        <dbReference type="ChEBI" id="CHEBI:57513"/>
        <dbReference type="ChEBI" id="CHEBI:58725"/>
        <dbReference type="EC" id="3.5.1.25"/>
    </reaction>
</comment>
<comment type="cofactor">
    <cofactor evidence="12">
        <name>a divalent metal cation</name>
        <dbReference type="ChEBI" id="CHEBI:60240"/>
    </cofactor>
    <text evidence="12">Binds 1 divalent metal cation per subunit.</text>
</comment>
<comment type="pathway">
    <text evidence="8">Amino-sugar metabolism; N-acetylneuraminate degradation; D-fructose 6-phosphate from N-acetylneuraminate: step 4/5.</text>
</comment>
<dbReference type="InterPro" id="IPR011059">
    <property type="entry name" value="Metal-dep_hydrolase_composite"/>
</dbReference>
<feature type="binding site" evidence="12">
    <location>
        <position position="205"/>
    </location>
    <ligand>
        <name>Zn(2+)</name>
        <dbReference type="ChEBI" id="CHEBI:29105"/>
    </ligand>
</feature>
<accession>A0A077UME7</accession>
<evidence type="ECO:0000313" key="14">
    <source>
        <dbReference type="EMBL" id="CDR28403.1"/>
    </source>
</evidence>
<keyword evidence="4 12" id="KW-0479">Metal-binding</keyword>
<evidence type="ECO:0000256" key="1">
    <source>
        <dbReference type="ARBA" id="ARBA00010716"/>
    </source>
</evidence>
<gene>
    <name evidence="14" type="primary">nagA</name>
    <name evidence="14" type="ORF">ERS140147_01535</name>
</gene>
<feature type="binding site" evidence="11">
    <location>
        <position position="151"/>
    </location>
    <ligand>
        <name>substrate</name>
    </ligand>
</feature>
<evidence type="ECO:0000256" key="3">
    <source>
        <dbReference type="ARBA" id="ARBA00018029"/>
    </source>
</evidence>
<evidence type="ECO:0000256" key="2">
    <source>
        <dbReference type="ARBA" id="ARBA00011899"/>
    </source>
</evidence>